<dbReference type="EMBL" id="BART01013939">
    <property type="protein sequence ID" value="GAG82950.1"/>
    <property type="molecule type" value="Genomic_DNA"/>
</dbReference>
<proteinExistence type="predicted"/>
<organism evidence="2">
    <name type="scientific">marine sediment metagenome</name>
    <dbReference type="NCBI Taxonomy" id="412755"/>
    <lineage>
        <taxon>unclassified sequences</taxon>
        <taxon>metagenomes</taxon>
        <taxon>ecological metagenomes</taxon>
    </lineage>
</organism>
<gene>
    <name evidence="2" type="ORF">S01H4_28177</name>
</gene>
<evidence type="ECO:0000313" key="2">
    <source>
        <dbReference type="EMBL" id="GAG82950.1"/>
    </source>
</evidence>
<evidence type="ECO:0000256" key="1">
    <source>
        <dbReference type="SAM" id="MobiDB-lite"/>
    </source>
</evidence>
<comment type="caution">
    <text evidence="2">The sequence shown here is derived from an EMBL/GenBank/DDBJ whole genome shotgun (WGS) entry which is preliminary data.</text>
</comment>
<dbReference type="AlphaFoldDB" id="X1AKA7"/>
<accession>X1AKA7</accession>
<reference evidence="2" key="1">
    <citation type="journal article" date="2014" name="Front. Microbiol.">
        <title>High frequency of phylogenetically diverse reductive dehalogenase-homologous genes in deep subseafloor sedimentary metagenomes.</title>
        <authorList>
            <person name="Kawai M."/>
            <person name="Futagami T."/>
            <person name="Toyoda A."/>
            <person name="Takaki Y."/>
            <person name="Nishi S."/>
            <person name="Hori S."/>
            <person name="Arai W."/>
            <person name="Tsubouchi T."/>
            <person name="Morono Y."/>
            <person name="Uchiyama I."/>
            <person name="Ito T."/>
            <person name="Fujiyama A."/>
            <person name="Inagaki F."/>
            <person name="Takami H."/>
        </authorList>
    </citation>
    <scope>NUCLEOTIDE SEQUENCE</scope>
    <source>
        <strain evidence="2">Expedition CK06-06</strain>
    </source>
</reference>
<protein>
    <submittedName>
        <fullName evidence="2">Uncharacterized protein</fullName>
    </submittedName>
</protein>
<sequence length="47" mass="5251">MINGSAYLDLGTSTKRKETEKKGNILSGDISEVADRLLEELKKRKTI</sequence>
<name>X1AKA7_9ZZZZ</name>
<feature type="region of interest" description="Disordered" evidence="1">
    <location>
        <begin position="1"/>
        <end position="22"/>
    </location>
</feature>